<sequence length="465" mass="46521">MTTTLREPIRTAPPTAAPRPVSASLVLGTALLGFFVIGLDASAVNVALPAIGRTLGGTTAGLQWIVAAYTLMFAALLLSAGALSDRMGANRVFAAGLTAFTAASALCGLAPALGPLIGARVIQGSAAAVMLPSSLALVRQAFPEATERARAIALWTVGGAVSTAAGPVVGGALTSSLGWRSIFFLNLPVGLVTLAVLARVPRSPRRAASLDPLGQLTAVIALGAMTFGVIEGGTSGFGSPTAAVSLLVAVLAMAAFVLTEARVAEPMVPLNLFRSRTATLCLVIGFAVNAAFYGTVFVLGLFFQEVLGQSAVAAGLMFLPMTALVAGANVASAKAAARFGPRLPITVGQLVCALGLFSLLGVDAHTDQLLTALLLVPVGIGLGFAVPSLTAAMLSDIAADRAGMAGGVLNAGRQTGGALAVAAFGALVAHRASFVSGMHISLLAAGVLLLATSAAALALPRSRRR</sequence>
<evidence type="ECO:0000256" key="5">
    <source>
        <dbReference type="ARBA" id="ARBA00023136"/>
    </source>
</evidence>
<dbReference type="PANTHER" id="PTHR42718:SF9">
    <property type="entry name" value="MAJOR FACILITATOR SUPERFAMILY MULTIDRUG TRANSPORTER MFSC"/>
    <property type="match status" value="1"/>
</dbReference>
<reference evidence="9 10" key="1">
    <citation type="submission" date="2023-03" db="EMBL/GenBank/DDBJ databases">
        <title>Draft genome sequence of type strain Streptomyces ferralitis JCM 14344.</title>
        <authorList>
            <person name="Klaysubun C."/>
            <person name="Duangmal K."/>
        </authorList>
    </citation>
    <scope>NUCLEOTIDE SEQUENCE [LARGE SCALE GENOMIC DNA]</scope>
    <source>
        <strain evidence="9 10">JCM 14344</strain>
    </source>
</reference>
<feature type="transmembrane region" description="Helical" evidence="7">
    <location>
        <begin position="280"/>
        <end position="303"/>
    </location>
</feature>
<comment type="subcellular location">
    <subcellularLocation>
        <location evidence="1">Cell membrane</location>
        <topology evidence="1">Multi-pass membrane protein</topology>
    </subcellularLocation>
</comment>
<dbReference type="InterPro" id="IPR020846">
    <property type="entry name" value="MFS_dom"/>
</dbReference>
<keyword evidence="4 7" id="KW-1133">Transmembrane helix</keyword>
<feature type="transmembrane region" description="Helical" evidence="7">
    <location>
        <begin position="309"/>
        <end position="331"/>
    </location>
</feature>
<feature type="transmembrane region" description="Helical" evidence="7">
    <location>
        <begin position="440"/>
        <end position="459"/>
    </location>
</feature>
<evidence type="ECO:0000259" key="8">
    <source>
        <dbReference type="PROSITE" id="PS50850"/>
    </source>
</evidence>
<accession>A0ABT5Z624</accession>
<keyword evidence="5 7" id="KW-0472">Membrane</keyword>
<feature type="transmembrane region" description="Helical" evidence="7">
    <location>
        <begin position="61"/>
        <end position="80"/>
    </location>
</feature>
<feature type="transmembrane region" description="Helical" evidence="7">
    <location>
        <begin position="242"/>
        <end position="259"/>
    </location>
</feature>
<dbReference type="PANTHER" id="PTHR42718">
    <property type="entry name" value="MAJOR FACILITATOR SUPERFAMILY MULTIDRUG TRANSPORTER MFSC"/>
    <property type="match status" value="1"/>
</dbReference>
<keyword evidence="10" id="KW-1185">Reference proteome</keyword>
<feature type="transmembrane region" description="Helical" evidence="7">
    <location>
        <begin position="21"/>
        <end position="41"/>
    </location>
</feature>
<feature type="transmembrane region" description="Helical" evidence="7">
    <location>
        <begin position="212"/>
        <end position="230"/>
    </location>
</feature>
<dbReference type="CDD" id="cd17321">
    <property type="entry name" value="MFS_MMR_MDR_like"/>
    <property type="match status" value="1"/>
</dbReference>
<keyword evidence="2" id="KW-0813">Transport</keyword>
<name>A0ABT5Z624_9ACTN</name>
<dbReference type="PROSITE" id="PS50850">
    <property type="entry name" value="MFS"/>
    <property type="match status" value="1"/>
</dbReference>
<dbReference type="EMBL" id="JARHTQ010000016">
    <property type="protein sequence ID" value="MDF2258510.1"/>
    <property type="molecule type" value="Genomic_DNA"/>
</dbReference>
<dbReference type="SUPFAM" id="SSF103473">
    <property type="entry name" value="MFS general substrate transporter"/>
    <property type="match status" value="1"/>
</dbReference>
<evidence type="ECO:0000256" key="6">
    <source>
        <dbReference type="ARBA" id="ARBA00023251"/>
    </source>
</evidence>
<dbReference type="Gene3D" id="1.20.1720.10">
    <property type="entry name" value="Multidrug resistance protein D"/>
    <property type="match status" value="1"/>
</dbReference>
<evidence type="ECO:0000256" key="7">
    <source>
        <dbReference type="SAM" id="Phobius"/>
    </source>
</evidence>
<evidence type="ECO:0000313" key="10">
    <source>
        <dbReference type="Proteomes" id="UP001220022"/>
    </source>
</evidence>
<dbReference type="InterPro" id="IPR011701">
    <property type="entry name" value="MFS"/>
</dbReference>
<organism evidence="9 10">
    <name type="scientific">Streptantibioticus ferralitis</name>
    <dbReference type="NCBI Taxonomy" id="236510"/>
    <lineage>
        <taxon>Bacteria</taxon>
        <taxon>Bacillati</taxon>
        <taxon>Actinomycetota</taxon>
        <taxon>Actinomycetes</taxon>
        <taxon>Kitasatosporales</taxon>
        <taxon>Streptomycetaceae</taxon>
        <taxon>Streptantibioticus</taxon>
    </lineage>
</organism>
<feature type="transmembrane region" description="Helical" evidence="7">
    <location>
        <begin position="368"/>
        <end position="394"/>
    </location>
</feature>
<comment type="caution">
    <text evidence="9">The sequence shown here is derived from an EMBL/GenBank/DDBJ whole genome shotgun (WGS) entry which is preliminary data.</text>
</comment>
<dbReference type="Proteomes" id="UP001220022">
    <property type="component" value="Unassembled WGS sequence"/>
</dbReference>
<evidence type="ECO:0000256" key="3">
    <source>
        <dbReference type="ARBA" id="ARBA00022692"/>
    </source>
</evidence>
<evidence type="ECO:0000256" key="1">
    <source>
        <dbReference type="ARBA" id="ARBA00004651"/>
    </source>
</evidence>
<gene>
    <name evidence="9" type="ORF">P2L57_23140</name>
</gene>
<feature type="domain" description="Major facilitator superfamily (MFS) profile" evidence="8">
    <location>
        <begin position="26"/>
        <end position="463"/>
    </location>
</feature>
<feature type="transmembrane region" description="Helical" evidence="7">
    <location>
        <begin position="120"/>
        <end position="139"/>
    </location>
</feature>
<dbReference type="Gene3D" id="1.20.1250.20">
    <property type="entry name" value="MFS general substrate transporter like domains"/>
    <property type="match status" value="1"/>
</dbReference>
<feature type="transmembrane region" description="Helical" evidence="7">
    <location>
        <begin position="415"/>
        <end position="434"/>
    </location>
</feature>
<feature type="transmembrane region" description="Helical" evidence="7">
    <location>
        <begin position="92"/>
        <end position="114"/>
    </location>
</feature>
<keyword evidence="6" id="KW-0046">Antibiotic resistance</keyword>
<proteinExistence type="predicted"/>
<keyword evidence="3 7" id="KW-0812">Transmembrane</keyword>
<feature type="transmembrane region" description="Helical" evidence="7">
    <location>
        <begin position="343"/>
        <end position="362"/>
    </location>
</feature>
<protein>
    <submittedName>
        <fullName evidence="9">MFS transporter</fullName>
    </submittedName>
</protein>
<feature type="transmembrane region" description="Helical" evidence="7">
    <location>
        <begin position="179"/>
        <end position="200"/>
    </location>
</feature>
<feature type="transmembrane region" description="Helical" evidence="7">
    <location>
        <begin position="151"/>
        <end position="173"/>
    </location>
</feature>
<dbReference type="InterPro" id="IPR036259">
    <property type="entry name" value="MFS_trans_sf"/>
</dbReference>
<evidence type="ECO:0000256" key="4">
    <source>
        <dbReference type="ARBA" id="ARBA00022989"/>
    </source>
</evidence>
<dbReference type="RefSeq" id="WP_275817606.1">
    <property type="nucleotide sequence ID" value="NZ_BAAANM010000006.1"/>
</dbReference>
<evidence type="ECO:0000256" key="2">
    <source>
        <dbReference type="ARBA" id="ARBA00022448"/>
    </source>
</evidence>
<evidence type="ECO:0000313" key="9">
    <source>
        <dbReference type="EMBL" id="MDF2258510.1"/>
    </source>
</evidence>
<dbReference type="Pfam" id="PF07690">
    <property type="entry name" value="MFS_1"/>
    <property type="match status" value="1"/>
</dbReference>